<dbReference type="Proteomes" id="UP000017184">
    <property type="component" value="Chromosome"/>
</dbReference>
<dbReference type="eggNOG" id="COG3636">
    <property type="taxonomic scope" value="Bacteria"/>
</dbReference>
<protein>
    <submittedName>
        <fullName evidence="2">Transcriptional regulator</fullName>
    </submittedName>
</protein>
<evidence type="ECO:0000313" key="3">
    <source>
        <dbReference type="Proteomes" id="UP000017184"/>
    </source>
</evidence>
<dbReference type="AlphaFoldDB" id="U5N7F1"/>
<name>U5N7F1_9BURK</name>
<feature type="domain" description="HTH cro/C1-type" evidence="1">
    <location>
        <begin position="1"/>
        <end position="44"/>
    </location>
</feature>
<dbReference type="NCBIfam" id="TIGR02684">
    <property type="entry name" value="dnstrm_HI1420"/>
    <property type="match status" value="1"/>
</dbReference>
<accession>U5N7F1</accession>
<dbReference type="PROSITE" id="PS50943">
    <property type="entry name" value="HTH_CROC1"/>
    <property type="match status" value="1"/>
</dbReference>
<dbReference type="Gene3D" id="1.10.260.40">
    <property type="entry name" value="lambda repressor-like DNA-binding domains"/>
    <property type="match status" value="1"/>
</dbReference>
<dbReference type="Pfam" id="PF21716">
    <property type="entry name" value="dnstrm_HI1420"/>
    <property type="match status" value="1"/>
</dbReference>
<dbReference type="SUPFAM" id="SSF47413">
    <property type="entry name" value="lambda repressor-like DNA-binding domains"/>
    <property type="match status" value="1"/>
</dbReference>
<dbReference type="HOGENOM" id="CLU_3133601_0_0_4"/>
<sequence length="49" mass="5261">MTEVAKASGLTREALYKALRPNSQPRFDTIARVCAALGVKLVAQVAHHA</sequence>
<dbReference type="InterPro" id="IPR010982">
    <property type="entry name" value="Lambda_DNA-bd_dom_sf"/>
</dbReference>
<organism evidence="2 3">
    <name type="scientific">Candidatus Symbiobacter mobilis CR</name>
    <dbReference type="NCBI Taxonomy" id="946483"/>
    <lineage>
        <taxon>Bacteria</taxon>
        <taxon>Pseudomonadati</taxon>
        <taxon>Pseudomonadota</taxon>
        <taxon>Betaproteobacteria</taxon>
        <taxon>Burkholderiales</taxon>
        <taxon>Comamonadaceae</taxon>
    </lineage>
</organism>
<dbReference type="OrthoDB" id="9798416at2"/>
<dbReference type="STRING" id="946483.Cenrod_1354"/>
<gene>
    <name evidence="2" type="ORF">Cenrod_1354</name>
</gene>
<reference evidence="2 3" key="1">
    <citation type="journal article" date="2013" name="Genome Biol.">
        <title>Genomic analysis reveals key aspects of prokaryotic symbiosis in the phototrophic consortium "Chlorochromatium aggregatum".</title>
        <authorList>
            <person name="Liu Z."/>
            <person name="Muller J."/>
            <person name="Li T."/>
            <person name="Alvey R.M."/>
            <person name="Vogl K."/>
            <person name="Frigaard N.U."/>
            <person name="Rockwell N.C."/>
            <person name="Boyd E.S."/>
            <person name="Tomsho L.P."/>
            <person name="Schuster S.C."/>
            <person name="Henke P."/>
            <person name="Rohde M."/>
            <person name="Overmann J."/>
            <person name="Bryant D.A."/>
        </authorList>
    </citation>
    <scope>NUCLEOTIDE SEQUENCE [LARGE SCALE GENOMIC DNA]</scope>
    <source>
        <strain evidence="2">CR</strain>
    </source>
</reference>
<evidence type="ECO:0000313" key="2">
    <source>
        <dbReference type="EMBL" id="AGX87441.1"/>
    </source>
</evidence>
<dbReference type="InterPro" id="IPR014057">
    <property type="entry name" value="HI1420"/>
</dbReference>
<dbReference type="GO" id="GO:0003677">
    <property type="term" value="F:DNA binding"/>
    <property type="evidence" value="ECO:0007669"/>
    <property type="project" value="InterPro"/>
</dbReference>
<dbReference type="KEGG" id="cbx:Cenrod_1354"/>
<dbReference type="InterPro" id="IPR001387">
    <property type="entry name" value="Cro/C1-type_HTH"/>
</dbReference>
<keyword evidence="3" id="KW-1185">Reference proteome</keyword>
<proteinExistence type="predicted"/>
<dbReference type="EMBL" id="CP004885">
    <property type="protein sequence ID" value="AGX87441.1"/>
    <property type="molecule type" value="Genomic_DNA"/>
</dbReference>
<evidence type="ECO:0000259" key="1">
    <source>
        <dbReference type="PROSITE" id="PS50943"/>
    </source>
</evidence>